<organism evidence="4 5">
    <name type="scientific">Beauveria bassiana D1-5</name>
    <dbReference type="NCBI Taxonomy" id="1245745"/>
    <lineage>
        <taxon>Eukaryota</taxon>
        <taxon>Fungi</taxon>
        <taxon>Dikarya</taxon>
        <taxon>Ascomycota</taxon>
        <taxon>Pezizomycotina</taxon>
        <taxon>Sordariomycetes</taxon>
        <taxon>Hypocreomycetidae</taxon>
        <taxon>Hypocreales</taxon>
        <taxon>Cordycipitaceae</taxon>
        <taxon>Beauveria</taxon>
    </lineage>
</organism>
<dbReference type="GO" id="GO:0004668">
    <property type="term" value="F:protein-arginine deiminase activity"/>
    <property type="evidence" value="ECO:0007669"/>
    <property type="project" value="InterPro"/>
</dbReference>
<dbReference type="Gene3D" id="3.75.10.10">
    <property type="entry name" value="L-arginine/glycine Amidinotransferase, Chain A"/>
    <property type="match status" value="1"/>
</dbReference>
<feature type="domain" description="Protein-arginine deiminase C-terminal" evidence="3">
    <location>
        <begin position="196"/>
        <end position="279"/>
    </location>
</feature>
<dbReference type="HOGENOM" id="CLU_966394_0_0_1"/>
<protein>
    <recommendedName>
        <fullName evidence="3">Protein-arginine deiminase C-terminal domain-containing protein</fullName>
    </recommendedName>
</protein>
<dbReference type="SUPFAM" id="SSF55909">
    <property type="entry name" value="Pentein"/>
    <property type="match status" value="1"/>
</dbReference>
<dbReference type="InterPro" id="IPR013530">
    <property type="entry name" value="PAD_C"/>
</dbReference>
<evidence type="ECO:0000313" key="5">
    <source>
        <dbReference type="Proteomes" id="UP000030106"/>
    </source>
</evidence>
<dbReference type="GO" id="GO:0005509">
    <property type="term" value="F:calcium ion binding"/>
    <property type="evidence" value="ECO:0007669"/>
    <property type="project" value="InterPro"/>
</dbReference>
<feature type="region of interest" description="Disordered" evidence="1">
    <location>
        <begin position="68"/>
        <end position="113"/>
    </location>
</feature>
<dbReference type="AlphaFoldDB" id="A0A0A2VWB7"/>
<dbReference type="Proteomes" id="UP000030106">
    <property type="component" value="Unassembled WGS sequence"/>
</dbReference>
<evidence type="ECO:0000259" key="3">
    <source>
        <dbReference type="Pfam" id="PF03068"/>
    </source>
</evidence>
<accession>A0A0A2VWB7</accession>
<proteinExistence type="predicted"/>
<dbReference type="STRING" id="1245745.A0A0A2VWB7"/>
<keyword evidence="2" id="KW-0732">Signal</keyword>
<evidence type="ECO:0000256" key="1">
    <source>
        <dbReference type="SAM" id="MobiDB-lite"/>
    </source>
</evidence>
<dbReference type="Pfam" id="PF03068">
    <property type="entry name" value="PAD"/>
    <property type="match status" value="1"/>
</dbReference>
<reference evidence="4 5" key="1">
    <citation type="submission" date="2012-10" db="EMBL/GenBank/DDBJ databases">
        <title>Genome sequencing and analysis of entomopathogenic fungi Beauveria bassiana D1-5.</title>
        <authorList>
            <person name="Li Q."/>
            <person name="Wang L."/>
            <person name="Zhang Z."/>
            <person name="Wang Q."/>
            <person name="Ren J."/>
            <person name="Wang M."/>
            <person name="Xu W."/>
            <person name="Wang J."/>
            <person name="Lu Y."/>
            <person name="Du Q."/>
            <person name="Sun Z."/>
        </authorList>
    </citation>
    <scope>NUCLEOTIDE SEQUENCE [LARGE SCALE GENOMIC DNA]</scope>
    <source>
        <strain evidence="4 5">D1-5</strain>
    </source>
</reference>
<evidence type="ECO:0000313" key="4">
    <source>
        <dbReference type="EMBL" id="KGQ05064.1"/>
    </source>
</evidence>
<name>A0A0A2VWB7_BEABA</name>
<feature type="compositionally biased region" description="Basic and acidic residues" evidence="1">
    <location>
        <begin position="100"/>
        <end position="113"/>
    </location>
</feature>
<feature type="compositionally biased region" description="Low complexity" evidence="1">
    <location>
        <begin position="68"/>
        <end position="85"/>
    </location>
</feature>
<evidence type="ECO:0000256" key="2">
    <source>
        <dbReference type="SAM" id="SignalP"/>
    </source>
</evidence>
<feature type="signal peptide" evidence="2">
    <location>
        <begin position="1"/>
        <end position="17"/>
    </location>
</feature>
<dbReference type="EMBL" id="ANFO01000981">
    <property type="protein sequence ID" value="KGQ05064.1"/>
    <property type="molecule type" value="Genomic_DNA"/>
</dbReference>
<dbReference type="GO" id="GO:0005737">
    <property type="term" value="C:cytoplasm"/>
    <property type="evidence" value="ECO:0007669"/>
    <property type="project" value="InterPro"/>
</dbReference>
<comment type="caution">
    <text evidence="4">The sequence shown here is derived from an EMBL/GenBank/DDBJ whole genome shotgun (WGS) entry which is preliminary data.</text>
</comment>
<sequence length="288" mass="31698">MKSIPIVLAGLAALAAARPPTREELCVGFNGDIDACQREFIDCYHEIDAKKEVFSWDKISKCLQGRLPSPSSSAAPAAAAAPTTTPKDKPAPPQDGIADVDGKRPPHSKPTKEELCVGFNGDFDTCQREFIDCYNEIDAKKEGFPWDEISNIRDEAALAAFDHEFFKSVPSHVLDKRDEVAAETTAEKRRQAATPELPEYNSVLPSLVNGVPLSDSHYLAPKPFGTVIDGKDIFEEAANAAYKKAGFTTVHFLEEWILHAAVGDLHCMTNTFRDISEPWCSWRMSSQV</sequence>
<feature type="chain" id="PRO_5001995763" description="Protein-arginine deiminase C-terminal domain-containing protein" evidence="2">
    <location>
        <begin position="18"/>
        <end position="288"/>
    </location>
</feature>
<gene>
    <name evidence="4" type="ORF">BBAD15_g9682</name>
</gene>
<dbReference type="OrthoDB" id="5102063at2759"/>